<keyword evidence="1" id="KW-1133">Transmembrane helix</keyword>
<accession>A0ABT8S7A4</accession>
<keyword evidence="1" id="KW-0812">Transmembrane</keyword>
<dbReference type="RefSeq" id="WP_301812455.1">
    <property type="nucleotide sequence ID" value="NZ_JAUJZH010000015.1"/>
</dbReference>
<protein>
    <submittedName>
        <fullName evidence="2">Uncharacterized protein</fullName>
    </submittedName>
</protein>
<comment type="caution">
    <text evidence="2">The sequence shown here is derived from an EMBL/GenBank/DDBJ whole genome shotgun (WGS) entry which is preliminary data.</text>
</comment>
<dbReference type="EMBL" id="JAUKVY010000015">
    <property type="protein sequence ID" value="MDO1534683.1"/>
    <property type="molecule type" value="Genomic_DNA"/>
</dbReference>
<proteinExistence type="predicted"/>
<dbReference type="Proteomes" id="UP001169027">
    <property type="component" value="Unassembled WGS sequence"/>
</dbReference>
<keyword evidence="1" id="KW-0472">Membrane</keyword>
<evidence type="ECO:0000256" key="1">
    <source>
        <dbReference type="SAM" id="Phobius"/>
    </source>
</evidence>
<organism evidence="2 3">
    <name type="scientific">Variovorax ginsengisoli</name>
    <dbReference type="NCBI Taxonomy" id="363844"/>
    <lineage>
        <taxon>Bacteria</taxon>
        <taxon>Pseudomonadati</taxon>
        <taxon>Pseudomonadota</taxon>
        <taxon>Betaproteobacteria</taxon>
        <taxon>Burkholderiales</taxon>
        <taxon>Comamonadaceae</taxon>
        <taxon>Variovorax</taxon>
    </lineage>
</organism>
<feature type="transmembrane region" description="Helical" evidence="1">
    <location>
        <begin position="12"/>
        <end position="38"/>
    </location>
</feature>
<sequence length="391" mass="42273">MRTGMVQQCCKWGLGLLGIFGWGSQALAVTVSLAGFAYSGDAKSIPDRFPYSQRVEASFGKPGVNGLIRRAVAAQPPKDFELDTAELAELKGRDQAITVALVMSGETVSTERFGSYSKLFVQLRAQAMFFDFKTMTVLRAYPFSVAYVDLLDHAPTEDELASRVRTLYLGAGTTPGIVARFNEALGRASLPTQVPRFLQVAQVVVSDEARKALPAALGANPGVAETWVADMLGEAISSRTGVPILPYAKGYAIGQVMSMRIADGSVYELKLPEPDYAIAVDLLRFGRFEHAKVAAGTSYIYASKAQLKIQQPLSGRVYLDSEFKNGEVKTVPASQQTVDDFPAYSDSLRGLFTKLSNVLAGSAEPWLKDAAANTDIDKQITATKEVLDQCK</sequence>
<keyword evidence="3" id="KW-1185">Reference proteome</keyword>
<evidence type="ECO:0000313" key="3">
    <source>
        <dbReference type="Proteomes" id="UP001169027"/>
    </source>
</evidence>
<gene>
    <name evidence="2" type="ORF">Q2T77_20535</name>
</gene>
<reference evidence="2" key="1">
    <citation type="submission" date="2023-06" db="EMBL/GenBank/DDBJ databases">
        <authorList>
            <person name="Jiang Y."/>
            <person name="Liu Q."/>
        </authorList>
    </citation>
    <scope>NUCLEOTIDE SEQUENCE</scope>
    <source>
        <strain evidence="2">CGMCC 1.12090</strain>
    </source>
</reference>
<evidence type="ECO:0000313" key="2">
    <source>
        <dbReference type="EMBL" id="MDO1534683.1"/>
    </source>
</evidence>
<name>A0ABT8S7A4_9BURK</name>